<dbReference type="Pfam" id="PF09933">
    <property type="entry name" value="DUF2165"/>
    <property type="match status" value="1"/>
</dbReference>
<evidence type="ECO:0000313" key="2">
    <source>
        <dbReference type="EMBL" id="MCL6684301.1"/>
    </source>
</evidence>
<organism evidence="2 3">
    <name type="scientific">Sphingomonas alba</name>
    <dbReference type="NCBI Taxonomy" id="2908208"/>
    <lineage>
        <taxon>Bacteria</taxon>
        <taxon>Pseudomonadati</taxon>
        <taxon>Pseudomonadota</taxon>
        <taxon>Alphaproteobacteria</taxon>
        <taxon>Sphingomonadales</taxon>
        <taxon>Sphingomonadaceae</taxon>
        <taxon>Sphingomonas</taxon>
    </lineage>
</organism>
<sequence length="153" mass="16295">MRSFKSLLVALIGLTALMYAVQGLASIDEMKVQAEAAPGDAYRDTLLSGSPAATWTGFALITLCQFVIAGVAFKGAWDLYTARNATDAEYKEAKNLAIWAGGLSLLLWFALSLMIGAGLFQWGSEFGAMALTRAFQLGSTSALTILFVNGVRD</sequence>
<reference evidence="2" key="1">
    <citation type="submission" date="2022-05" db="EMBL/GenBank/DDBJ databases">
        <authorList>
            <person name="Jo J.-H."/>
            <person name="Im W.-T."/>
        </authorList>
    </citation>
    <scope>NUCLEOTIDE SEQUENCE</scope>
    <source>
        <strain evidence="2">SE158</strain>
    </source>
</reference>
<dbReference type="EMBL" id="JAMGBD010000002">
    <property type="protein sequence ID" value="MCL6684301.1"/>
    <property type="molecule type" value="Genomic_DNA"/>
</dbReference>
<dbReference type="Proteomes" id="UP001165363">
    <property type="component" value="Unassembled WGS sequence"/>
</dbReference>
<feature type="transmembrane region" description="Helical" evidence="1">
    <location>
        <begin position="96"/>
        <end position="120"/>
    </location>
</feature>
<name>A0ABT0RNT6_9SPHN</name>
<keyword evidence="1" id="KW-0812">Transmembrane</keyword>
<keyword evidence="1" id="KW-0472">Membrane</keyword>
<feature type="transmembrane region" description="Helical" evidence="1">
    <location>
        <begin position="52"/>
        <end position="75"/>
    </location>
</feature>
<gene>
    <name evidence="2" type="ORF">LZ536_10365</name>
</gene>
<feature type="transmembrane region" description="Helical" evidence="1">
    <location>
        <begin position="126"/>
        <end position="148"/>
    </location>
</feature>
<keyword evidence="3" id="KW-1185">Reference proteome</keyword>
<dbReference type="RefSeq" id="WP_249848719.1">
    <property type="nucleotide sequence ID" value="NZ_JAMGBD010000002.1"/>
</dbReference>
<dbReference type="InterPro" id="IPR018681">
    <property type="entry name" value="DUF2165_transmembrane"/>
</dbReference>
<proteinExistence type="predicted"/>
<protein>
    <submittedName>
        <fullName evidence="2">DUF2165 domain-containing protein</fullName>
    </submittedName>
</protein>
<evidence type="ECO:0000256" key="1">
    <source>
        <dbReference type="SAM" id="Phobius"/>
    </source>
</evidence>
<comment type="caution">
    <text evidence="2">The sequence shown here is derived from an EMBL/GenBank/DDBJ whole genome shotgun (WGS) entry which is preliminary data.</text>
</comment>
<keyword evidence="1" id="KW-1133">Transmembrane helix</keyword>
<evidence type="ECO:0000313" key="3">
    <source>
        <dbReference type="Proteomes" id="UP001165363"/>
    </source>
</evidence>
<accession>A0ABT0RNT6</accession>